<dbReference type="GO" id="GO:0009378">
    <property type="term" value="F:four-way junction helicase activity"/>
    <property type="evidence" value="ECO:0007669"/>
    <property type="project" value="TreeGrafter"/>
</dbReference>
<evidence type="ECO:0000313" key="7">
    <source>
        <dbReference type="Proteomes" id="UP001055219"/>
    </source>
</evidence>
<dbReference type="Proteomes" id="UP001055219">
    <property type="component" value="Unassembled WGS sequence"/>
</dbReference>
<dbReference type="Gene3D" id="3.40.50.300">
    <property type="entry name" value="P-loop containing nucleotide triphosphate hydrolases"/>
    <property type="match status" value="2"/>
</dbReference>
<comment type="catalytic activity">
    <reaction evidence="2">
        <text>Couples ATP hydrolysis with the unwinding of duplex DNA by translocating in the 3'-5' direction.</text>
        <dbReference type="EC" id="5.6.2.4"/>
    </reaction>
</comment>
<evidence type="ECO:0000256" key="4">
    <source>
        <dbReference type="SAM" id="MobiDB-lite"/>
    </source>
</evidence>
<dbReference type="InterPro" id="IPR027417">
    <property type="entry name" value="P-loop_NTPase"/>
</dbReference>
<comment type="similarity">
    <text evidence="1">Belongs to the helicase family. RecQ subfamily.</text>
</comment>
<evidence type="ECO:0000313" key="6">
    <source>
        <dbReference type="EMBL" id="KAI6777521.1"/>
    </source>
</evidence>
<dbReference type="EC" id="5.6.2.4" evidence="3"/>
<feature type="domain" description="Helicase C-terminal" evidence="5">
    <location>
        <begin position="88"/>
        <end position="252"/>
    </location>
</feature>
<organism evidence="6 7">
    <name type="scientific">Emericellopsis cladophorae</name>
    <dbReference type="NCBI Taxonomy" id="2686198"/>
    <lineage>
        <taxon>Eukaryota</taxon>
        <taxon>Fungi</taxon>
        <taxon>Dikarya</taxon>
        <taxon>Ascomycota</taxon>
        <taxon>Pezizomycotina</taxon>
        <taxon>Sordariomycetes</taxon>
        <taxon>Hypocreomycetidae</taxon>
        <taxon>Hypocreales</taxon>
        <taxon>Bionectriaceae</taxon>
        <taxon>Emericellopsis</taxon>
    </lineage>
</organism>
<evidence type="ECO:0000256" key="1">
    <source>
        <dbReference type="ARBA" id="ARBA00005446"/>
    </source>
</evidence>
<sequence length="292" mass="31979">IVVDECHLTLTAAAFRKSMLQLGAHVRQVRTQTVWLTATLPPAFEEAFLRRNFLVRPRFVRESVNRPNIKYRVERFGGAGSVCERAVDLVHALLAGEPDDGGGGARMVVYCPTLDAVEELAEALGCPMYVGNRAMMSGDDKDAAIDRWLSPGGSPVIVATSALGVGFDYPHVRWVVHVGAPRRITDFSQESGRAGRDGRPATSVILLSAAWQRAGAPAALDEDEEAMQLYLAGGHCLRAVLSQFLDQPGDWRWCMEHEDEPCGACPRPRTERRPTGHVLTLGGRAVERQEQP</sequence>
<gene>
    <name evidence="6" type="ORF">J7T54_003695</name>
</gene>
<feature type="region of interest" description="Disordered" evidence="4">
    <location>
        <begin position="263"/>
        <end position="292"/>
    </location>
</feature>
<dbReference type="RefSeq" id="XP_051358377.1">
    <property type="nucleotide sequence ID" value="XM_051510754.1"/>
</dbReference>
<keyword evidence="7" id="KW-1185">Reference proteome</keyword>
<dbReference type="GO" id="GO:0000724">
    <property type="term" value="P:double-strand break repair via homologous recombination"/>
    <property type="evidence" value="ECO:0007669"/>
    <property type="project" value="TreeGrafter"/>
</dbReference>
<dbReference type="GO" id="GO:0005694">
    <property type="term" value="C:chromosome"/>
    <property type="evidence" value="ECO:0007669"/>
    <property type="project" value="TreeGrafter"/>
</dbReference>
<dbReference type="PANTHER" id="PTHR13710:SF154">
    <property type="entry name" value="RECQ HELICASE, PUTATIVE (AFU_ORTHOLOGUE AFUA_6G14720)-RELATED"/>
    <property type="match status" value="1"/>
</dbReference>
<feature type="non-terminal residue" evidence="6">
    <location>
        <position position="1"/>
    </location>
</feature>
<dbReference type="GO" id="GO:0005737">
    <property type="term" value="C:cytoplasm"/>
    <property type="evidence" value="ECO:0007669"/>
    <property type="project" value="TreeGrafter"/>
</dbReference>
<dbReference type="SMART" id="SM00490">
    <property type="entry name" value="HELICc"/>
    <property type="match status" value="1"/>
</dbReference>
<dbReference type="GO" id="GO:0043138">
    <property type="term" value="F:3'-5' DNA helicase activity"/>
    <property type="evidence" value="ECO:0007669"/>
    <property type="project" value="UniProtKB-EC"/>
</dbReference>
<dbReference type="SUPFAM" id="SSF52540">
    <property type="entry name" value="P-loop containing nucleoside triphosphate hydrolases"/>
    <property type="match status" value="1"/>
</dbReference>
<comment type="caution">
    <text evidence="6">The sequence shown here is derived from an EMBL/GenBank/DDBJ whole genome shotgun (WGS) entry which is preliminary data.</text>
</comment>
<dbReference type="Pfam" id="PF00271">
    <property type="entry name" value="Helicase_C"/>
    <property type="match status" value="1"/>
</dbReference>
<dbReference type="GeneID" id="75830192"/>
<dbReference type="PANTHER" id="PTHR13710">
    <property type="entry name" value="DNA HELICASE RECQ FAMILY MEMBER"/>
    <property type="match status" value="1"/>
</dbReference>
<accession>A0A9P9XTC9</accession>
<reference evidence="6" key="2">
    <citation type="submission" date="2022-07" db="EMBL/GenBank/DDBJ databases">
        <authorList>
            <person name="Goncalves M.F.M."/>
            <person name="Hilario S."/>
            <person name="Van De Peer Y."/>
            <person name="Esteves A.C."/>
            <person name="Alves A."/>
        </authorList>
    </citation>
    <scope>NUCLEOTIDE SEQUENCE</scope>
    <source>
        <strain evidence="6">MUM 19.33</strain>
    </source>
</reference>
<evidence type="ECO:0000259" key="5">
    <source>
        <dbReference type="PROSITE" id="PS51194"/>
    </source>
</evidence>
<dbReference type="PROSITE" id="PS51194">
    <property type="entry name" value="HELICASE_CTER"/>
    <property type="match status" value="1"/>
</dbReference>
<dbReference type="OrthoDB" id="5075206at2759"/>
<dbReference type="AlphaFoldDB" id="A0A9P9XTC9"/>
<protein>
    <recommendedName>
        <fullName evidence="3">DNA 3'-5' helicase</fullName>
        <ecNumber evidence="3">5.6.2.4</ecNumber>
    </recommendedName>
</protein>
<evidence type="ECO:0000256" key="2">
    <source>
        <dbReference type="ARBA" id="ARBA00034617"/>
    </source>
</evidence>
<dbReference type="InterPro" id="IPR001650">
    <property type="entry name" value="Helicase_C-like"/>
</dbReference>
<feature type="non-terminal residue" evidence="6">
    <location>
        <position position="292"/>
    </location>
</feature>
<name>A0A9P9XTC9_9HYPO</name>
<reference evidence="6" key="1">
    <citation type="journal article" date="2021" name="J Fungi (Basel)">
        <title>Genomic and Metabolomic Analyses of the Marine Fungus Emericellopsis cladophorae: Insights into Saltwater Adaptability Mechanisms and Its Biosynthetic Potential.</title>
        <authorList>
            <person name="Goncalves M.F.M."/>
            <person name="Hilario S."/>
            <person name="Van de Peer Y."/>
            <person name="Esteves A.C."/>
            <person name="Alves A."/>
        </authorList>
    </citation>
    <scope>NUCLEOTIDE SEQUENCE</scope>
    <source>
        <strain evidence="6">MUM 19.33</strain>
    </source>
</reference>
<proteinExistence type="inferred from homology"/>
<dbReference type="EMBL" id="JAGIXG020000267">
    <property type="protein sequence ID" value="KAI6777521.1"/>
    <property type="molecule type" value="Genomic_DNA"/>
</dbReference>
<evidence type="ECO:0000256" key="3">
    <source>
        <dbReference type="ARBA" id="ARBA00034808"/>
    </source>
</evidence>